<feature type="compositionally biased region" description="Basic and acidic residues" evidence="1">
    <location>
        <begin position="367"/>
        <end position="390"/>
    </location>
</feature>
<feature type="compositionally biased region" description="Basic and acidic residues" evidence="1">
    <location>
        <begin position="699"/>
        <end position="718"/>
    </location>
</feature>
<feature type="region of interest" description="Disordered" evidence="1">
    <location>
        <begin position="1"/>
        <end position="23"/>
    </location>
</feature>
<feature type="region of interest" description="Disordered" evidence="1">
    <location>
        <begin position="314"/>
        <end position="394"/>
    </location>
</feature>
<evidence type="ECO:0000256" key="1">
    <source>
        <dbReference type="SAM" id="MobiDB-lite"/>
    </source>
</evidence>
<name>A0A8K0VTH5_9PLEO</name>
<dbReference type="PANTHER" id="PTHR38166">
    <property type="entry name" value="C2H2-TYPE DOMAIN-CONTAINING PROTEIN-RELATED"/>
    <property type="match status" value="1"/>
</dbReference>
<accession>A0A8K0VTH5</accession>
<feature type="compositionally biased region" description="Low complexity" evidence="1">
    <location>
        <begin position="568"/>
        <end position="584"/>
    </location>
</feature>
<dbReference type="EMBL" id="JAGMVJ010000021">
    <property type="protein sequence ID" value="KAH7074143.1"/>
    <property type="molecule type" value="Genomic_DNA"/>
</dbReference>
<dbReference type="PANTHER" id="PTHR38166:SF1">
    <property type="entry name" value="C2H2-TYPE DOMAIN-CONTAINING PROTEIN"/>
    <property type="match status" value="1"/>
</dbReference>
<reference evidence="2" key="1">
    <citation type="journal article" date="2021" name="Nat. Commun.">
        <title>Genetic determinants of endophytism in the Arabidopsis root mycobiome.</title>
        <authorList>
            <person name="Mesny F."/>
            <person name="Miyauchi S."/>
            <person name="Thiergart T."/>
            <person name="Pickel B."/>
            <person name="Atanasova L."/>
            <person name="Karlsson M."/>
            <person name="Huettel B."/>
            <person name="Barry K.W."/>
            <person name="Haridas S."/>
            <person name="Chen C."/>
            <person name="Bauer D."/>
            <person name="Andreopoulos W."/>
            <person name="Pangilinan J."/>
            <person name="LaButti K."/>
            <person name="Riley R."/>
            <person name="Lipzen A."/>
            <person name="Clum A."/>
            <person name="Drula E."/>
            <person name="Henrissat B."/>
            <person name="Kohler A."/>
            <person name="Grigoriev I.V."/>
            <person name="Martin F.M."/>
            <person name="Hacquard S."/>
        </authorList>
    </citation>
    <scope>NUCLEOTIDE SEQUENCE</scope>
    <source>
        <strain evidence="2">MPI-SDFR-AT-0120</strain>
    </source>
</reference>
<feature type="region of interest" description="Disordered" evidence="1">
    <location>
        <begin position="452"/>
        <end position="472"/>
    </location>
</feature>
<evidence type="ECO:0008006" key="4">
    <source>
        <dbReference type="Google" id="ProtNLM"/>
    </source>
</evidence>
<comment type="caution">
    <text evidence="2">The sequence shown here is derived from an EMBL/GenBank/DDBJ whole genome shotgun (WGS) entry which is preliminary data.</text>
</comment>
<evidence type="ECO:0000313" key="3">
    <source>
        <dbReference type="Proteomes" id="UP000813461"/>
    </source>
</evidence>
<protein>
    <recommendedName>
        <fullName evidence="4">C2H2-type domain-containing protein</fullName>
    </recommendedName>
</protein>
<keyword evidence="3" id="KW-1185">Reference proteome</keyword>
<feature type="region of interest" description="Disordered" evidence="1">
    <location>
        <begin position="566"/>
        <end position="591"/>
    </location>
</feature>
<feature type="compositionally biased region" description="Basic and acidic residues" evidence="1">
    <location>
        <begin position="345"/>
        <end position="358"/>
    </location>
</feature>
<feature type="compositionally biased region" description="Polar residues" evidence="1">
    <location>
        <begin position="203"/>
        <end position="253"/>
    </location>
</feature>
<feature type="region of interest" description="Disordered" evidence="1">
    <location>
        <begin position="203"/>
        <end position="262"/>
    </location>
</feature>
<dbReference type="OrthoDB" id="3799363at2759"/>
<feature type="compositionally biased region" description="Polar residues" evidence="1">
    <location>
        <begin position="331"/>
        <end position="344"/>
    </location>
</feature>
<evidence type="ECO:0000313" key="2">
    <source>
        <dbReference type="EMBL" id="KAH7074143.1"/>
    </source>
</evidence>
<proteinExistence type="predicted"/>
<feature type="region of interest" description="Disordered" evidence="1">
    <location>
        <begin position="506"/>
        <end position="551"/>
    </location>
</feature>
<gene>
    <name evidence="2" type="ORF">FB567DRAFT_583720</name>
</gene>
<dbReference type="AlphaFoldDB" id="A0A8K0VTH5"/>
<sequence length="911" mass="101901">MDNSSSQPERREGLQYQPTVQDYLSDDSGNIKVFGFTDASMDTSKSTNISATAMIVSRGLSRNITTDSSFSNDSGYSSFSERIVSSVDSARGGYYAQMDNAHRRQQQPYGGDVPHFNQDPAVPSSLRFPYSTTSLQNYSSQKYLQNPYSTPFSQNYSLQQFSQNPYSTPSWQNYSSQQYPQNLYPTTSWQNYSSQQYPQNPYPTTSWQNYSSQQYPQNPYPTTSWQNYSSQRYPQNPYSTPYSRNYSSQQHSQGLFVPQPPLHGPLQATYGQHDYHASRSYLPAHVTSSGPLGYYNPTQMPSLHPPSVVVSQYDRRSEEIVPKPSFPSRPLITNQRRPPATQSEYLREKKQGKTDRTATVRAGIHSPRLETEFEKSSVSEKAESNSEKIPSDLCNGEQGQIGGFAVISPVDAPKSQLPASKDILSERRKALEAESAHSTPGVRHDAIIKISNSEHVNPTEAHEPQRARSSRNLVEGLSQISSVRDITVSRSAVKLLPEFVAVDQSLSSPSQHEELLSSAHTSAGKDDTEVNAMSQSRSSLDRSITESRTASNSANLVELQQYFSRKPSISSSDTHSTQKSSGDDAGSGGKHAEDFLKLYEDSEEDFDEPDIHMKSALDTAMSVVKGLLLRELLDCALPDAINSLGSPSSTSSRPKSNSARSSISSSDSSQNSDPQQTRSGKRTRESQGDPGDTDGDDSDKDKDRPKKKLGKDPPERPIHGRLKCPFFQRQPERYSKAACRGRGFADMAKLKDHIKRVHTQPLRCSRCWLEMRSEDTYSQHLQQEEACVKNAEPQDDRIRPQLLKRLDFKKSPYTKARNAEEKWSMMFSAIFPDDAVVPSPFEQHGMSPRLEQALSKALEEELSRELAPIIEPIMARIKGLIPAIINNCRLELMLFKRHPAAPEVQPGCLLY</sequence>
<organism evidence="2 3">
    <name type="scientific">Paraphoma chrysanthemicola</name>
    <dbReference type="NCBI Taxonomy" id="798071"/>
    <lineage>
        <taxon>Eukaryota</taxon>
        <taxon>Fungi</taxon>
        <taxon>Dikarya</taxon>
        <taxon>Ascomycota</taxon>
        <taxon>Pezizomycotina</taxon>
        <taxon>Dothideomycetes</taxon>
        <taxon>Pleosporomycetidae</taxon>
        <taxon>Pleosporales</taxon>
        <taxon>Pleosporineae</taxon>
        <taxon>Phaeosphaeriaceae</taxon>
        <taxon>Paraphoma</taxon>
    </lineage>
</organism>
<feature type="compositionally biased region" description="Low complexity" evidence="1">
    <location>
        <begin position="643"/>
        <end position="672"/>
    </location>
</feature>
<dbReference type="Proteomes" id="UP000813461">
    <property type="component" value="Unassembled WGS sequence"/>
</dbReference>
<feature type="region of interest" description="Disordered" evidence="1">
    <location>
        <begin position="643"/>
        <end position="727"/>
    </location>
</feature>